<name>A0A3N2DBP1_9MICO</name>
<comment type="subunit">
    <text evidence="9">Homodimer.</text>
</comment>
<dbReference type="InterPro" id="IPR038076">
    <property type="entry name" value="MgtE_N_sf"/>
</dbReference>
<dbReference type="CDD" id="cd04606">
    <property type="entry name" value="CBS_pair_Mg_transporter"/>
    <property type="match status" value="1"/>
</dbReference>
<feature type="transmembrane region" description="Helical" evidence="9">
    <location>
        <begin position="438"/>
        <end position="457"/>
    </location>
</feature>
<keyword evidence="9" id="KW-1003">Cell membrane</keyword>
<keyword evidence="4 9" id="KW-0812">Transmembrane</keyword>
<protein>
    <recommendedName>
        <fullName evidence="9">Magnesium transporter MgtE</fullName>
    </recommendedName>
</protein>
<evidence type="ECO:0000256" key="2">
    <source>
        <dbReference type="ARBA" id="ARBA00009749"/>
    </source>
</evidence>
<dbReference type="Pfam" id="PF00571">
    <property type="entry name" value="CBS"/>
    <property type="match status" value="2"/>
</dbReference>
<gene>
    <name evidence="11" type="ORF">EDD28_1806</name>
</gene>
<dbReference type="AlphaFoldDB" id="A0A3N2DBP1"/>
<organism evidence="11 12">
    <name type="scientific">Salana multivorans</name>
    <dbReference type="NCBI Taxonomy" id="120377"/>
    <lineage>
        <taxon>Bacteria</taxon>
        <taxon>Bacillati</taxon>
        <taxon>Actinomycetota</taxon>
        <taxon>Actinomycetes</taxon>
        <taxon>Micrococcales</taxon>
        <taxon>Beutenbergiaceae</taxon>
        <taxon>Salana</taxon>
    </lineage>
</organism>
<comment type="function">
    <text evidence="9">Acts as a magnesium transporter.</text>
</comment>
<dbReference type="EMBL" id="RKHQ01000001">
    <property type="protein sequence ID" value="ROR97210.1"/>
    <property type="molecule type" value="Genomic_DNA"/>
</dbReference>
<evidence type="ECO:0000256" key="9">
    <source>
        <dbReference type="RuleBase" id="RU362011"/>
    </source>
</evidence>
<evidence type="ECO:0000256" key="1">
    <source>
        <dbReference type="ARBA" id="ARBA00004141"/>
    </source>
</evidence>
<evidence type="ECO:0000259" key="10">
    <source>
        <dbReference type="PROSITE" id="PS51371"/>
    </source>
</evidence>
<comment type="similarity">
    <text evidence="2 9">Belongs to the SLC41A transporter family.</text>
</comment>
<dbReference type="SUPFAM" id="SSF158791">
    <property type="entry name" value="MgtE N-terminal domain-like"/>
    <property type="match status" value="1"/>
</dbReference>
<evidence type="ECO:0000256" key="6">
    <source>
        <dbReference type="ARBA" id="ARBA00022989"/>
    </source>
</evidence>
<keyword evidence="8" id="KW-0129">CBS domain</keyword>
<dbReference type="PANTHER" id="PTHR41394">
    <property type="entry name" value="MAGNESIUM TRANSPORTER MGTE"/>
    <property type="match status" value="1"/>
</dbReference>
<dbReference type="SMART" id="SM00924">
    <property type="entry name" value="MgtE_N"/>
    <property type="match status" value="1"/>
</dbReference>
<dbReference type="InterPro" id="IPR046342">
    <property type="entry name" value="CBS_dom_sf"/>
</dbReference>
<dbReference type="SUPFAM" id="SSF54631">
    <property type="entry name" value="CBS-domain pair"/>
    <property type="match status" value="1"/>
</dbReference>
<evidence type="ECO:0000256" key="4">
    <source>
        <dbReference type="ARBA" id="ARBA00022692"/>
    </source>
</evidence>
<dbReference type="GO" id="GO:0015095">
    <property type="term" value="F:magnesium ion transmembrane transporter activity"/>
    <property type="evidence" value="ECO:0007669"/>
    <property type="project" value="UniProtKB-UniRule"/>
</dbReference>
<dbReference type="SUPFAM" id="SSF161093">
    <property type="entry name" value="MgtE membrane domain-like"/>
    <property type="match status" value="1"/>
</dbReference>
<evidence type="ECO:0000256" key="8">
    <source>
        <dbReference type="PROSITE-ProRule" id="PRU00703"/>
    </source>
</evidence>
<keyword evidence="9" id="KW-0479">Metal-binding</keyword>
<dbReference type="InterPro" id="IPR006669">
    <property type="entry name" value="MgtE_transporter"/>
</dbReference>
<sequence length="467" mass="49967">MPTSRFSGAPSAGTAPALSLHQALAIGTPKAVSLWLDVVDDPIERADQLGDLTEAEAVRLTELLTVPEAVDLLDTLDLHTAVDALRIAPPARAGAVVAHLETDRAAELLRELDAAESERILGRVPADRAAVLRGLLRWPEDSVAAHMVPDVIAVDDSVTAGEAIQQVRDHSAKLRQDSHIGAYVFAVADDGRLRGVVSFRELVLADEGTLVDDLCTHEVVSVTALTDQEEAARLLVRHRLLALPVVDDADHLLGVLTADDAADIVGEETTEDAERQGGSQPLDVPYLRASPFLLWRKRIVWLLVLFVAEMYTGNVMKAFEDELDAVVALAFFIPLLIGTGGNTGTQITTTLIRAMATENVRMRDVGRVVVKELSAGSFVAIAMAGAGFVRAWMLGVEVQVMVTIALSLAAIILWSSLIASVIPLVLKKLRVDPAVVSGPMIATLVDGTGLLIYFWIAKLTLPELAGL</sequence>
<dbReference type="Gene3D" id="3.10.580.10">
    <property type="entry name" value="CBS-domain"/>
    <property type="match status" value="1"/>
</dbReference>
<comment type="subcellular location">
    <subcellularLocation>
        <location evidence="9">Cell membrane</location>
        <topology evidence="9">Multi-pass membrane protein</topology>
    </subcellularLocation>
    <subcellularLocation>
        <location evidence="1">Membrane</location>
        <topology evidence="1">Multi-pass membrane protein</topology>
    </subcellularLocation>
</comment>
<dbReference type="InterPro" id="IPR000644">
    <property type="entry name" value="CBS_dom"/>
</dbReference>
<keyword evidence="5 9" id="KW-0460">Magnesium</keyword>
<dbReference type="Proteomes" id="UP000275356">
    <property type="component" value="Unassembled WGS sequence"/>
</dbReference>
<proteinExistence type="inferred from homology"/>
<dbReference type="InterPro" id="IPR036739">
    <property type="entry name" value="SLC41_membr_dom_sf"/>
</dbReference>
<keyword evidence="3 9" id="KW-0813">Transport</keyword>
<evidence type="ECO:0000256" key="5">
    <source>
        <dbReference type="ARBA" id="ARBA00022842"/>
    </source>
</evidence>
<feature type="domain" description="CBS" evidence="10">
    <location>
        <begin position="215"/>
        <end position="271"/>
    </location>
</feature>
<keyword evidence="6 9" id="KW-1133">Transmembrane helix</keyword>
<feature type="transmembrane region" description="Helical" evidence="9">
    <location>
        <begin position="373"/>
        <end position="394"/>
    </location>
</feature>
<comment type="caution">
    <text evidence="11">The sequence shown here is derived from an EMBL/GenBank/DDBJ whole genome shotgun (WGS) entry which is preliminary data.</text>
</comment>
<reference evidence="11 12" key="1">
    <citation type="submission" date="2018-11" db="EMBL/GenBank/DDBJ databases">
        <title>Sequencing the genomes of 1000 actinobacteria strains.</title>
        <authorList>
            <person name="Klenk H.-P."/>
        </authorList>
    </citation>
    <scope>NUCLEOTIDE SEQUENCE [LARGE SCALE GENOMIC DNA]</scope>
    <source>
        <strain evidence="11 12">DSM 13521</strain>
    </source>
</reference>
<dbReference type="SMART" id="SM00116">
    <property type="entry name" value="CBS"/>
    <property type="match status" value="2"/>
</dbReference>
<evidence type="ECO:0000313" key="11">
    <source>
        <dbReference type="EMBL" id="ROR97210.1"/>
    </source>
</evidence>
<comment type="caution">
    <text evidence="9">Lacks conserved residue(s) required for the propagation of feature annotation.</text>
</comment>
<evidence type="ECO:0000313" key="12">
    <source>
        <dbReference type="Proteomes" id="UP000275356"/>
    </source>
</evidence>
<evidence type="ECO:0000256" key="7">
    <source>
        <dbReference type="ARBA" id="ARBA00023136"/>
    </source>
</evidence>
<feature type="transmembrane region" description="Helical" evidence="9">
    <location>
        <begin position="325"/>
        <end position="352"/>
    </location>
</feature>
<dbReference type="Pfam" id="PF03448">
    <property type="entry name" value="MgtE_N"/>
    <property type="match status" value="1"/>
</dbReference>
<dbReference type="PROSITE" id="PS51371">
    <property type="entry name" value="CBS"/>
    <property type="match status" value="1"/>
</dbReference>
<evidence type="ECO:0000256" key="3">
    <source>
        <dbReference type="ARBA" id="ARBA00022448"/>
    </source>
</evidence>
<dbReference type="Pfam" id="PF01769">
    <property type="entry name" value="MgtE"/>
    <property type="match status" value="1"/>
</dbReference>
<keyword evidence="7 9" id="KW-0472">Membrane</keyword>
<dbReference type="Gene3D" id="1.10.357.20">
    <property type="entry name" value="SLC41 divalent cation transporters, integral membrane domain"/>
    <property type="match status" value="1"/>
</dbReference>
<dbReference type="GO" id="GO:0046872">
    <property type="term" value="F:metal ion binding"/>
    <property type="evidence" value="ECO:0007669"/>
    <property type="project" value="UniProtKB-KW"/>
</dbReference>
<dbReference type="InterPro" id="IPR006668">
    <property type="entry name" value="Mg_transptr_MgtE_intracell_dom"/>
</dbReference>
<accession>A0A3N2DBP1</accession>
<dbReference type="PANTHER" id="PTHR41394:SF8">
    <property type="entry name" value="MAGNESIUM TRANSPORTER MGTE"/>
    <property type="match status" value="1"/>
</dbReference>
<dbReference type="Gene3D" id="1.25.60.10">
    <property type="entry name" value="MgtE N-terminal domain-like"/>
    <property type="match status" value="1"/>
</dbReference>
<keyword evidence="12" id="KW-1185">Reference proteome</keyword>
<dbReference type="RefSeq" id="WP_211339152.1">
    <property type="nucleotide sequence ID" value="NZ_CALFQU010000005.1"/>
</dbReference>
<dbReference type="NCBIfam" id="TIGR00400">
    <property type="entry name" value="mgtE"/>
    <property type="match status" value="1"/>
</dbReference>
<dbReference type="InterPro" id="IPR006667">
    <property type="entry name" value="SLC41_membr_dom"/>
</dbReference>
<feature type="transmembrane region" description="Helical" evidence="9">
    <location>
        <begin position="400"/>
        <end position="426"/>
    </location>
</feature>
<dbReference type="GO" id="GO:0005886">
    <property type="term" value="C:plasma membrane"/>
    <property type="evidence" value="ECO:0007669"/>
    <property type="project" value="UniProtKB-SubCell"/>
</dbReference>